<keyword evidence="2" id="KW-1185">Reference proteome</keyword>
<sequence>MNITTQTVVRHFLMRLSKAEHSPKGIHPFFENFFTKQELIEMITLIFSEHEVKEVDLSILTHRELLDIIDDDMSILSCCLYQWKQEELSHESSKEKEVDDTLDQLQHHTHYLRNKLSEDWDKYDVSNFRALQLKAGKIRKVYGIYDIEITQYRADYVDTPPKRFYETKQQATEVMNAMISGGSCVQGALHVLSIYKGI</sequence>
<dbReference type="AlphaFoldDB" id="A0A7L4ZMX2"/>
<evidence type="ECO:0000313" key="1">
    <source>
        <dbReference type="EMBL" id="QHI38068.1"/>
    </source>
</evidence>
<protein>
    <submittedName>
        <fullName evidence="1">Uncharacterized protein</fullName>
    </submittedName>
</protein>
<gene>
    <name evidence="1" type="ORF">IMCC3317_34520</name>
</gene>
<accession>A0A7L4ZMX2</accession>
<dbReference type="KEGG" id="kan:IMCC3317_34520"/>
<dbReference type="RefSeq" id="WP_160130633.1">
    <property type="nucleotide sequence ID" value="NZ_CP019288.1"/>
</dbReference>
<dbReference type="EMBL" id="CP019288">
    <property type="protein sequence ID" value="QHI38068.1"/>
    <property type="molecule type" value="Genomic_DNA"/>
</dbReference>
<dbReference type="Proteomes" id="UP000464657">
    <property type="component" value="Chromosome"/>
</dbReference>
<name>A0A7L4ZMX2_9FLAO</name>
<evidence type="ECO:0000313" key="2">
    <source>
        <dbReference type="Proteomes" id="UP000464657"/>
    </source>
</evidence>
<proteinExistence type="predicted"/>
<dbReference type="OrthoDB" id="1202673at2"/>
<organism evidence="1 2">
    <name type="scientific">Kordia antarctica</name>
    <dbReference type="NCBI Taxonomy" id="1218801"/>
    <lineage>
        <taxon>Bacteria</taxon>
        <taxon>Pseudomonadati</taxon>
        <taxon>Bacteroidota</taxon>
        <taxon>Flavobacteriia</taxon>
        <taxon>Flavobacteriales</taxon>
        <taxon>Flavobacteriaceae</taxon>
        <taxon>Kordia</taxon>
    </lineage>
</organism>
<reference evidence="1 2" key="1">
    <citation type="journal article" date="2013" name="Int. J. Syst. Evol. Microbiol.">
        <title>Kordia antarctica sp. nov., isolated from Antarctic seawater.</title>
        <authorList>
            <person name="Baek K."/>
            <person name="Choi A."/>
            <person name="Kang I."/>
            <person name="Lee K."/>
            <person name="Cho J.C."/>
        </authorList>
    </citation>
    <scope>NUCLEOTIDE SEQUENCE [LARGE SCALE GENOMIC DNA]</scope>
    <source>
        <strain evidence="1 2">IMCC3317</strain>
    </source>
</reference>